<accession>A0A6J2SYC8</accession>
<feature type="domain" description="Fibrinogen C-terminal" evidence="4">
    <location>
        <begin position="56"/>
        <end position="272"/>
    </location>
</feature>
<dbReference type="GeneID" id="115483422"/>
<evidence type="ECO:0000256" key="3">
    <source>
        <dbReference type="SAM" id="SignalP"/>
    </source>
</evidence>
<protein>
    <submittedName>
        <fullName evidence="6">Microfibril-associated glycoprotein 4</fullName>
    </submittedName>
</protein>
<dbReference type="AlphaFoldDB" id="A0A6J2SYC8"/>
<proteinExistence type="predicted"/>
<dbReference type="InterPro" id="IPR014716">
    <property type="entry name" value="Fibrinogen_a/b/g_C_1"/>
</dbReference>
<dbReference type="PROSITE" id="PS00514">
    <property type="entry name" value="FIBRINOGEN_C_1"/>
    <property type="match status" value="1"/>
</dbReference>
<feature type="signal peptide" evidence="3">
    <location>
        <begin position="1"/>
        <end position="20"/>
    </location>
</feature>
<dbReference type="InterPro" id="IPR050373">
    <property type="entry name" value="Fibrinogen_C-term_domain"/>
</dbReference>
<evidence type="ECO:0000256" key="2">
    <source>
        <dbReference type="SAM" id="Coils"/>
    </source>
</evidence>
<dbReference type="CDD" id="cd00087">
    <property type="entry name" value="FReD"/>
    <property type="match status" value="1"/>
</dbReference>
<dbReference type="Gene3D" id="3.90.215.10">
    <property type="entry name" value="Gamma Fibrinogen, chain A, domain 1"/>
    <property type="match status" value="1"/>
</dbReference>
<evidence type="ECO:0000313" key="6">
    <source>
        <dbReference type="RefSeq" id="XP_030081192.1"/>
    </source>
</evidence>
<keyword evidence="1" id="KW-1015">Disulfide bond</keyword>
<organism evidence="5 6">
    <name type="scientific">Drosophila hydei</name>
    <name type="common">Fruit fly</name>
    <dbReference type="NCBI Taxonomy" id="7224"/>
    <lineage>
        <taxon>Eukaryota</taxon>
        <taxon>Metazoa</taxon>
        <taxon>Ecdysozoa</taxon>
        <taxon>Arthropoda</taxon>
        <taxon>Hexapoda</taxon>
        <taxon>Insecta</taxon>
        <taxon>Pterygota</taxon>
        <taxon>Neoptera</taxon>
        <taxon>Endopterygota</taxon>
        <taxon>Diptera</taxon>
        <taxon>Brachycera</taxon>
        <taxon>Muscomorpha</taxon>
        <taxon>Ephydroidea</taxon>
        <taxon>Drosophilidae</taxon>
        <taxon>Drosophila</taxon>
    </lineage>
</organism>
<dbReference type="PANTHER" id="PTHR19143:SF458">
    <property type="entry name" value="FIBRINOGEN C-TERMINAL DOMAIN-CONTAINING PROTEIN-RELATED"/>
    <property type="match status" value="1"/>
</dbReference>
<dbReference type="InterPro" id="IPR020837">
    <property type="entry name" value="Fibrinogen_CS"/>
</dbReference>
<evidence type="ECO:0000313" key="5">
    <source>
        <dbReference type="Proteomes" id="UP000504633"/>
    </source>
</evidence>
<name>A0A6J2SYC8_DROHY</name>
<dbReference type="RefSeq" id="XP_030081192.1">
    <property type="nucleotide sequence ID" value="XM_030225332.1"/>
</dbReference>
<keyword evidence="5" id="KW-1185">Reference proteome</keyword>
<dbReference type="Pfam" id="PF00147">
    <property type="entry name" value="Fibrinogen_C"/>
    <property type="match status" value="1"/>
</dbReference>
<sequence length="279" mass="31687">MSCNRAIYILIFLFGNLANCGNSSSSTNIYENAEQLISSLNKELSKLRADFSASKTEETVHPPSCLAAMINTNGIYTIWVPGLKPFPVACDTRTAGAGWTVIQRRQDGSENFYRSWSEYQTGFGQLDGEFFIGLEKLHYITNAEPYELYIHLEDFDGETHYAKYDRFVVANESDSYALSQLGRFTGDAGDSLRYHVGKPFSTFDNDKTGQNCALANVGAWWYNHCQHSNLNGQYVVGGNYERKLTGRGICWKTWRGYDYGYKHTQMMIRPRCRSSFSRS</sequence>
<dbReference type="SUPFAM" id="SSF56496">
    <property type="entry name" value="Fibrinogen C-terminal domain-like"/>
    <property type="match status" value="1"/>
</dbReference>
<dbReference type="OMA" id="GRGICWK"/>
<keyword evidence="3" id="KW-0732">Signal</keyword>
<dbReference type="SMART" id="SM00186">
    <property type="entry name" value="FBG"/>
    <property type="match status" value="1"/>
</dbReference>
<dbReference type="Proteomes" id="UP000504633">
    <property type="component" value="Unplaced"/>
</dbReference>
<evidence type="ECO:0000259" key="4">
    <source>
        <dbReference type="PROSITE" id="PS51406"/>
    </source>
</evidence>
<dbReference type="InterPro" id="IPR002181">
    <property type="entry name" value="Fibrinogen_a/b/g_C_dom"/>
</dbReference>
<dbReference type="GO" id="GO:0005615">
    <property type="term" value="C:extracellular space"/>
    <property type="evidence" value="ECO:0007669"/>
    <property type="project" value="TreeGrafter"/>
</dbReference>
<feature type="chain" id="PRO_5026690339" evidence="3">
    <location>
        <begin position="21"/>
        <end position="279"/>
    </location>
</feature>
<dbReference type="PANTHER" id="PTHR19143">
    <property type="entry name" value="FIBRINOGEN/TENASCIN/ANGIOPOEITIN"/>
    <property type="match status" value="1"/>
</dbReference>
<dbReference type="PROSITE" id="PS51406">
    <property type="entry name" value="FIBRINOGEN_C_2"/>
    <property type="match status" value="1"/>
</dbReference>
<evidence type="ECO:0000256" key="1">
    <source>
        <dbReference type="ARBA" id="ARBA00023157"/>
    </source>
</evidence>
<keyword evidence="2" id="KW-0175">Coiled coil</keyword>
<gene>
    <name evidence="6" type="primary">LOC115483422</name>
</gene>
<dbReference type="OrthoDB" id="6145874at2759"/>
<feature type="coiled-coil region" evidence="2">
    <location>
        <begin position="30"/>
        <end position="57"/>
    </location>
</feature>
<dbReference type="InterPro" id="IPR036056">
    <property type="entry name" value="Fibrinogen-like_C"/>
</dbReference>
<dbReference type="KEGG" id="dhe:115483422"/>
<reference evidence="6" key="1">
    <citation type="submission" date="2025-08" db="UniProtKB">
        <authorList>
            <consortium name="RefSeq"/>
        </authorList>
    </citation>
    <scope>IDENTIFICATION</scope>
    <source>
        <strain evidence="6">15085-1641.00</strain>
        <tissue evidence="6">Whole body</tissue>
    </source>
</reference>